<dbReference type="GO" id="GO:0016020">
    <property type="term" value="C:membrane"/>
    <property type="evidence" value="ECO:0007669"/>
    <property type="project" value="InterPro"/>
</dbReference>
<evidence type="ECO:0000313" key="11">
    <source>
        <dbReference type="Proteomes" id="UP000284178"/>
    </source>
</evidence>
<accession>A0A412FLB8</accession>
<dbReference type="PANTHER" id="PTHR43400:SF10">
    <property type="entry name" value="3-OXOSTEROID 1-DEHYDROGENASE"/>
    <property type="match status" value="1"/>
</dbReference>
<evidence type="ECO:0000256" key="1">
    <source>
        <dbReference type="ARBA" id="ARBA00001917"/>
    </source>
</evidence>
<evidence type="ECO:0000259" key="9">
    <source>
        <dbReference type="SMART" id="SM00900"/>
    </source>
</evidence>
<protein>
    <recommendedName>
        <fullName evidence="4">Urocanate reductase</fullName>
        <ecNumber evidence="3">1.3.99.33</ecNumber>
    </recommendedName>
</protein>
<reference evidence="10 11" key="1">
    <citation type="submission" date="2018-08" db="EMBL/GenBank/DDBJ databases">
        <title>A genome reference for cultivated species of the human gut microbiota.</title>
        <authorList>
            <person name="Zou Y."/>
            <person name="Xue W."/>
            <person name="Luo G."/>
        </authorList>
    </citation>
    <scope>NUCLEOTIDE SEQUENCE [LARGE SCALE GENOMIC DNA]</scope>
    <source>
        <strain evidence="10 11">AF24-29</strain>
    </source>
</reference>
<dbReference type="PANTHER" id="PTHR43400">
    <property type="entry name" value="FUMARATE REDUCTASE"/>
    <property type="match status" value="1"/>
</dbReference>
<dbReference type="SUPFAM" id="SSF51905">
    <property type="entry name" value="FAD/NAD(P)-binding domain"/>
    <property type="match status" value="1"/>
</dbReference>
<dbReference type="Gene3D" id="3.50.50.60">
    <property type="entry name" value="FAD/NAD(P)-binding domain"/>
    <property type="match status" value="1"/>
</dbReference>
<dbReference type="GO" id="GO:0008202">
    <property type="term" value="P:steroid metabolic process"/>
    <property type="evidence" value="ECO:0007669"/>
    <property type="project" value="UniProtKB-ARBA"/>
</dbReference>
<proteinExistence type="predicted"/>
<keyword evidence="7" id="KW-0560">Oxidoreductase</keyword>
<evidence type="ECO:0000256" key="8">
    <source>
        <dbReference type="ARBA" id="ARBA00049922"/>
    </source>
</evidence>
<dbReference type="Pfam" id="PF04205">
    <property type="entry name" value="FMN_bind"/>
    <property type="match status" value="1"/>
</dbReference>
<name>A0A412FLB8_9FIRM</name>
<dbReference type="InterPro" id="IPR027477">
    <property type="entry name" value="Succ_DH/fumarate_Rdtase_cat_sf"/>
</dbReference>
<evidence type="ECO:0000256" key="3">
    <source>
        <dbReference type="ARBA" id="ARBA00013137"/>
    </source>
</evidence>
<dbReference type="SUPFAM" id="SSF56425">
    <property type="entry name" value="Succinate dehydrogenase/fumarate reductase flavoprotein, catalytic domain"/>
    <property type="match status" value="1"/>
</dbReference>
<dbReference type="Pfam" id="PF00890">
    <property type="entry name" value="FAD_binding_2"/>
    <property type="match status" value="1"/>
</dbReference>
<dbReference type="PRINTS" id="PR00368">
    <property type="entry name" value="FADPNR"/>
</dbReference>
<evidence type="ECO:0000256" key="6">
    <source>
        <dbReference type="ARBA" id="ARBA00022827"/>
    </source>
</evidence>
<evidence type="ECO:0000256" key="5">
    <source>
        <dbReference type="ARBA" id="ARBA00022630"/>
    </source>
</evidence>
<dbReference type="InterPro" id="IPR050315">
    <property type="entry name" value="FAD-oxidoreductase_2"/>
</dbReference>
<evidence type="ECO:0000313" key="10">
    <source>
        <dbReference type="EMBL" id="RGR68959.1"/>
    </source>
</evidence>
<dbReference type="InterPro" id="IPR036188">
    <property type="entry name" value="FAD/NAD-bd_sf"/>
</dbReference>
<dbReference type="AlphaFoldDB" id="A0A412FLB8"/>
<dbReference type="Proteomes" id="UP000284178">
    <property type="component" value="Unassembled WGS sequence"/>
</dbReference>
<comment type="cofactor">
    <cofactor evidence="1">
        <name>FMN</name>
        <dbReference type="ChEBI" id="CHEBI:58210"/>
    </cofactor>
</comment>
<keyword evidence="11" id="KW-1185">Reference proteome</keyword>
<dbReference type="InterPro" id="IPR003953">
    <property type="entry name" value="FAD-dep_OxRdtase_2_FAD-bd"/>
</dbReference>
<dbReference type="EC" id="1.3.99.33" evidence="3"/>
<sequence length="637" mass="66584">MFLYSQNRYAYNKKANQEERKAMKKNWTIKTGKALAACLLAFSLAACSGTPKNEEPAAGQYKAGTYTASAQGNNGPVELEVTFTADAITSVVVKNQQETEAIASAPLTSIPQAIVDGQTLAVDVVSGATHTSEAILAAAEDCVAQAGGDVEALKTAGNKTAAEKEAKTLDTDLVVVGGGAAGMAATIRAEELGLNVVLVEKMSFMGGAISISGGNQVVMGSDLQKQAGVSDDSVESMVEDFMANGANLNVPELIQLYAENVGATTDWLHDSAKLNFDLDGGLHKLAEYSHDRELAYEGGGASAAKVLREDVEASGAEVLLNTRASELITDETGAVVGVKAADEKTEYTINAKAVLLATGGYGNNKDLLNEEMKSALYYGPASSTGDGIVMATAENVNAATRLMEYGKRYPNGIEVSEGIAKSTIAGNIAAFSESAILINKEGQRVVNEKASNRTILETELKQTDGLLYLLMDAATFDIFKGKLATGGISEGDINGWLDNNGKTTPVFAHADSLAELAGIVGMDAETLENTVKTYNTFVQNGKDEEFGRAAEYLTKEIGEGPYYLVEQKPRFATTMGGLVVTTSLEVKNTSDTVIPGLYAAGETVGGVMGDDSPSGANNGWALTSGKLAAEAIAEALK</sequence>
<feature type="domain" description="FMN-binding" evidence="9">
    <location>
        <begin position="72"/>
        <end position="146"/>
    </location>
</feature>
<keyword evidence="5" id="KW-0285">Flavoprotein</keyword>
<evidence type="ECO:0000256" key="7">
    <source>
        <dbReference type="ARBA" id="ARBA00023002"/>
    </source>
</evidence>
<dbReference type="GO" id="GO:0010181">
    <property type="term" value="F:FMN binding"/>
    <property type="evidence" value="ECO:0007669"/>
    <property type="project" value="InterPro"/>
</dbReference>
<comment type="cofactor">
    <cofactor evidence="2">
        <name>FAD</name>
        <dbReference type="ChEBI" id="CHEBI:57692"/>
    </cofactor>
</comment>
<comment type="caution">
    <text evidence="10">The sequence shown here is derived from an EMBL/GenBank/DDBJ whole genome shotgun (WGS) entry which is preliminary data.</text>
</comment>
<dbReference type="SMART" id="SM00900">
    <property type="entry name" value="FMN_bind"/>
    <property type="match status" value="1"/>
</dbReference>
<dbReference type="InterPro" id="IPR007329">
    <property type="entry name" value="FMN-bd"/>
</dbReference>
<organism evidence="10 11">
    <name type="scientific">Holdemania filiformis</name>
    <dbReference type="NCBI Taxonomy" id="61171"/>
    <lineage>
        <taxon>Bacteria</taxon>
        <taxon>Bacillati</taxon>
        <taxon>Bacillota</taxon>
        <taxon>Erysipelotrichia</taxon>
        <taxon>Erysipelotrichales</taxon>
        <taxon>Erysipelotrichaceae</taxon>
        <taxon>Holdemania</taxon>
    </lineage>
</organism>
<dbReference type="PRINTS" id="PR00411">
    <property type="entry name" value="PNDRDTASEI"/>
</dbReference>
<evidence type="ECO:0000256" key="4">
    <source>
        <dbReference type="ARBA" id="ARBA00015872"/>
    </source>
</evidence>
<dbReference type="GO" id="GO:0033765">
    <property type="term" value="F:steroid dehydrogenase activity, acting on the CH-CH group of donors"/>
    <property type="evidence" value="ECO:0007669"/>
    <property type="project" value="UniProtKB-ARBA"/>
</dbReference>
<dbReference type="EMBL" id="QRUP01000025">
    <property type="protein sequence ID" value="RGR68959.1"/>
    <property type="molecule type" value="Genomic_DNA"/>
</dbReference>
<dbReference type="Gene3D" id="3.90.700.10">
    <property type="entry name" value="Succinate dehydrogenase/fumarate reductase flavoprotein, catalytic domain"/>
    <property type="match status" value="1"/>
</dbReference>
<gene>
    <name evidence="10" type="ORF">DWY25_15420</name>
</gene>
<dbReference type="Gene3D" id="3.90.1010.20">
    <property type="match status" value="1"/>
</dbReference>
<comment type="catalytic activity">
    <reaction evidence="8">
        <text>dihydrourocanate + A = urocanate + AH2</text>
        <dbReference type="Rhea" id="RHEA:36059"/>
        <dbReference type="ChEBI" id="CHEBI:13193"/>
        <dbReference type="ChEBI" id="CHEBI:17499"/>
        <dbReference type="ChEBI" id="CHEBI:27247"/>
        <dbReference type="ChEBI" id="CHEBI:72991"/>
        <dbReference type="EC" id="1.3.99.33"/>
    </reaction>
</comment>
<keyword evidence="6" id="KW-0274">FAD</keyword>
<evidence type="ECO:0000256" key="2">
    <source>
        <dbReference type="ARBA" id="ARBA00001974"/>
    </source>
</evidence>